<dbReference type="SUPFAM" id="SSF55681">
    <property type="entry name" value="Class II aaRS and biotin synthetases"/>
    <property type="match status" value="1"/>
</dbReference>
<comment type="caution">
    <text evidence="1">The sequence shown here is derived from an EMBL/GenBank/DDBJ whole genome shotgun (WGS) entry which is preliminary data.</text>
</comment>
<accession>A0A5C4QU90</accession>
<gene>
    <name evidence="1" type="ORF">FHG89_11500</name>
</gene>
<dbReference type="AlphaFoldDB" id="A0A5C4QU90"/>
<name>A0A5C4QU90_9ACTN</name>
<dbReference type="RefSeq" id="WP_139584366.1">
    <property type="nucleotide sequence ID" value="NZ_VDFY01000138.1"/>
</dbReference>
<dbReference type="Gene3D" id="3.30.930.10">
    <property type="entry name" value="Bira Bifunctional Protein, Domain 2"/>
    <property type="match status" value="1"/>
</dbReference>
<protein>
    <recommendedName>
        <fullName evidence="3">Aminoacyl-transfer RNA synthetases class-II family profile domain-containing protein</fullName>
    </recommendedName>
</protein>
<evidence type="ECO:0000313" key="1">
    <source>
        <dbReference type="EMBL" id="TNH29626.1"/>
    </source>
</evidence>
<dbReference type="Proteomes" id="UP000306145">
    <property type="component" value="Unassembled WGS sequence"/>
</dbReference>
<reference evidence="1 2" key="1">
    <citation type="submission" date="2019-06" db="EMBL/GenBank/DDBJ databases">
        <title>Micromonospora ordensis sp. nov., isolated from deep marine sediment.</title>
        <authorList>
            <person name="Veyisoglu A."/>
            <person name="Carro L."/>
            <person name="Klenk H.-P."/>
            <person name="Sahin N."/>
        </authorList>
    </citation>
    <scope>NUCLEOTIDE SEQUENCE [LARGE SCALE GENOMIC DNA]</scope>
    <source>
        <strain evidence="1 2">S2509</strain>
    </source>
</reference>
<proteinExistence type="predicted"/>
<evidence type="ECO:0000313" key="2">
    <source>
        <dbReference type="Proteomes" id="UP000306145"/>
    </source>
</evidence>
<keyword evidence="2" id="KW-1185">Reference proteome</keyword>
<dbReference type="EMBL" id="VDFY01000138">
    <property type="protein sequence ID" value="TNH29626.1"/>
    <property type="molecule type" value="Genomic_DNA"/>
</dbReference>
<dbReference type="InterPro" id="IPR045864">
    <property type="entry name" value="aa-tRNA-synth_II/BPL/LPL"/>
</dbReference>
<sequence>MRTIPIDVAMTQNGLCTLQPAGLSILESVDAKVLGWAARMGAAEVRLPPLVSVADLVSIDYFDNFPHLPVLVSRVADPASPAAVSGTAPPTVGRGRLVDADYALPSSACYGVYFNLRSTSGLGPTRITTRSRCFRNEASYDGLRRLWSFEMREIVYLGDAGGAAEHLATAKRLISDWCAELGLDVGWRTGSDPFFDARHPRAIAQRVAPIKEELLYKGELAIASVNAHRNFFGERCDITDEAGAPIHTSCVGFGLERWIAALLDSGRSAEEALALVRQS</sequence>
<organism evidence="1 2">
    <name type="scientific">Micromonospora orduensis</name>
    <dbReference type="NCBI Taxonomy" id="1420891"/>
    <lineage>
        <taxon>Bacteria</taxon>
        <taxon>Bacillati</taxon>
        <taxon>Actinomycetota</taxon>
        <taxon>Actinomycetes</taxon>
        <taxon>Micromonosporales</taxon>
        <taxon>Micromonosporaceae</taxon>
        <taxon>Micromonospora</taxon>
    </lineage>
</organism>
<evidence type="ECO:0008006" key="3">
    <source>
        <dbReference type="Google" id="ProtNLM"/>
    </source>
</evidence>
<dbReference type="OrthoDB" id="583154at2"/>